<dbReference type="OrthoDB" id="292698at2"/>
<dbReference type="PANTHER" id="PTHR13412:SF0">
    <property type="entry name" value="T-CELL IMMUNOMODULATORY PROTEIN"/>
    <property type="match status" value="1"/>
</dbReference>
<dbReference type="InterPro" id="IPR013517">
    <property type="entry name" value="FG-GAP"/>
</dbReference>
<sequence length="634" mass="65381">MTPRNAYRPTVTWLEDRVVPAINVLYDFRFDATGFFTNNPDRIATIQAAAADLGARFTDTLNAIPFPTAPGDTWTARFDDPSALDQEEVTNLIVPANTIVVFVGARDLLGELTEESSERVATGSPIWYDQVFGRGQANSYGAGATDHSPWGGSITYDLIANWHFGIDPPGGSTEYDLYMATQKALFHILGFGESEAWSRIASGGQFFGPQAVAVNGGAPVPLVTGDDGEPNYVWAEDTLSQGQRTLMDANLEDGERIAPTTLDLAAMTDIGWKLQSTSPPPPAAPPPPIAAPAPIAPGTALLAVGSGAGGPTQFTVNAAASFTQLAAFNPYPSYAGGAGFTGGVRVATADVNLDGVEDIIVGPGPGTAAEIKVYSGANFPTSPDTSLIASGYAFETSFLGGVFVSVGDVNKDGVPDLVVTPDEGGGPRVRIVSGKDRTIIADFLGIDDASFRGGARTAVGDLNNDGNVDLVVAAGFGGGPRVAVFDGKSLRPGGTPTKLINDFFLFEQELRNGAYVAVGDVDGDGYGDLIGGGGPGGGPRVYGLSGFGLTQQNGAQTVICNFFAGDTNNRGGVPVAVKNIDGDQRADIVAGAGAGGQAVVTTYLGTTITPSGTPAPYHRFLVFDSSFLGGAYVG</sequence>
<organism evidence="2 3">
    <name type="scientific">Urbifossiella limnaea</name>
    <dbReference type="NCBI Taxonomy" id="2528023"/>
    <lineage>
        <taxon>Bacteria</taxon>
        <taxon>Pseudomonadati</taxon>
        <taxon>Planctomycetota</taxon>
        <taxon>Planctomycetia</taxon>
        <taxon>Gemmatales</taxon>
        <taxon>Gemmataceae</taxon>
        <taxon>Urbifossiella</taxon>
    </lineage>
</organism>
<dbReference type="RefSeq" id="WP_145241344.1">
    <property type="nucleotide sequence ID" value="NZ_CP036273.1"/>
</dbReference>
<dbReference type="EMBL" id="CP036273">
    <property type="protein sequence ID" value="QDU21984.1"/>
    <property type="molecule type" value="Genomic_DNA"/>
</dbReference>
<dbReference type="Proteomes" id="UP000319576">
    <property type="component" value="Chromosome"/>
</dbReference>
<keyword evidence="3" id="KW-1185">Reference proteome</keyword>
<evidence type="ECO:0000313" key="3">
    <source>
        <dbReference type="Proteomes" id="UP000319576"/>
    </source>
</evidence>
<protein>
    <submittedName>
        <fullName evidence="2">FG-GAP repeat protein</fullName>
    </submittedName>
</protein>
<evidence type="ECO:0000256" key="1">
    <source>
        <dbReference type="ARBA" id="ARBA00022729"/>
    </source>
</evidence>
<dbReference type="KEGG" id="uli:ETAA1_39590"/>
<dbReference type="InterPro" id="IPR028994">
    <property type="entry name" value="Integrin_alpha_N"/>
</dbReference>
<dbReference type="Gene3D" id="2.130.10.130">
    <property type="entry name" value="Integrin alpha, N-terminal"/>
    <property type="match status" value="2"/>
</dbReference>
<dbReference type="Pfam" id="PF13517">
    <property type="entry name" value="FG-GAP_3"/>
    <property type="match status" value="1"/>
</dbReference>
<keyword evidence="1" id="KW-0732">Signal</keyword>
<dbReference type="AlphaFoldDB" id="A0A517XWY2"/>
<gene>
    <name evidence="2" type="ORF">ETAA1_39590</name>
</gene>
<proteinExistence type="predicted"/>
<name>A0A517XWY2_9BACT</name>
<evidence type="ECO:0000313" key="2">
    <source>
        <dbReference type="EMBL" id="QDU21984.1"/>
    </source>
</evidence>
<dbReference type="SUPFAM" id="SSF69318">
    <property type="entry name" value="Integrin alpha N-terminal domain"/>
    <property type="match status" value="1"/>
</dbReference>
<dbReference type="PANTHER" id="PTHR13412">
    <property type="entry name" value="T-CELL IMMUNOMODULATORY PROTEIN HOMOLOG"/>
    <property type="match status" value="1"/>
</dbReference>
<reference evidence="2 3" key="1">
    <citation type="submission" date="2019-02" db="EMBL/GenBank/DDBJ databases">
        <title>Deep-cultivation of Planctomycetes and their phenomic and genomic characterization uncovers novel biology.</title>
        <authorList>
            <person name="Wiegand S."/>
            <person name="Jogler M."/>
            <person name="Boedeker C."/>
            <person name="Pinto D."/>
            <person name="Vollmers J."/>
            <person name="Rivas-Marin E."/>
            <person name="Kohn T."/>
            <person name="Peeters S.H."/>
            <person name="Heuer A."/>
            <person name="Rast P."/>
            <person name="Oberbeckmann S."/>
            <person name="Bunk B."/>
            <person name="Jeske O."/>
            <person name="Meyerdierks A."/>
            <person name="Storesund J.E."/>
            <person name="Kallscheuer N."/>
            <person name="Luecker S."/>
            <person name="Lage O.M."/>
            <person name="Pohl T."/>
            <person name="Merkel B.J."/>
            <person name="Hornburger P."/>
            <person name="Mueller R.-W."/>
            <person name="Bruemmer F."/>
            <person name="Labrenz M."/>
            <person name="Spormann A.M."/>
            <person name="Op den Camp H."/>
            <person name="Overmann J."/>
            <person name="Amann R."/>
            <person name="Jetten M.S.M."/>
            <person name="Mascher T."/>
            <person name="Medema M.H."/>
            <person name="Devos D.P."/>
            <person name="Kaster A.-K."/>
            <person name="Ovreas L."/>
            <person name="Rohde M."/>
            <person name="Galperin M.Y."/>
            <person name="Jogler C."/>
        </authorList>
    </citation>
    <scope>NUCLEOTIDE SEQUENCE [LARGE SCALE GENOMIC DNA]</scope>
    <source>
        <strain evidence="2 3">ETA_A1</strain>
    </source>
</reference>
<dbReference type="InterPro" id="IPR024881">
    <property type="entry name" value="Tip"/>
</dbReference>
<accession>A0A517XWY2</accession>